<protein>
    <submittedName>
        <fullName evidence="1">Uncharacterized protein</fullName>
    </submittedName>
</protein>
<dbReference type="Proteomes" id="UP000241131">
    <property type="component" value="Segment"/>
</dbReference>
<accession>A0A2H5BLN3</accession>
<evidence type="ECO:0000313" key="2">
    <source>
        <dbReference type="Proteomes" id="UP000241131"/>
    </source>
</evidence>
<name>A0A2H5BLN3_9CAUD</name>
<reference evidence="2" key="1">
    <citation type="submission" date="2017-11" db="EMBL/GenBank/DDBJ databases">
        <authorList>
            <person name="Han C.G."/>
        </authorList>
    </citation>
    <scope>NUCLEOTIDE SEQUENCE [LARGE SCALE GENOMIC DNA]</scope>
</reference>
<sequence>MNAHAEGATVRSLVYGYTGTVVKVIGRDHYLVNARRADGVEVPVEAPGGHLVAAE</sequence>
<proteinExistence type="predicted"/>
<evidence type="ECO:0000313" key="1">
    <source>
        <dbReference type="EMBL" id="AUG87175.1"/>
    </source>
</evidence>
<gene>
    <name evidence="1" type="ORF">SEA_ATTOOMI_43</name>
</gene>
<organism evidence="1 2">
    <name type="scientific">Streptomyces phage Attoomi</name>
    <dbReference type="NCBI Taxonomy" id="2059881"/>
    <lineage>
        <taxon>Viruses</taxon>
        <taxon>Duplodnaviria</taxon>
        <taxon>Heunggongvirae</taxon>
        <taxon>Uroviricota</taxon>
        <taxon>Caudoviricetes</taxon>
        <taxon>Attoomivirus</taxon>
        <taxon>Attoomivirus attoomi</taxon>
    </lineage>
</organism>
<dbReference type="EMBL" id="MG593801">
    <property type="protein sequence ID" value="AUG87175.1"/>
    <property type="molecule type" value="Genomic_DNA"/>
</dbReference>
<keyword evidence="2" id="KW-1185">Reference proteome</keyword>